<name>A0A8J3QK58_9ACTN</name>
<dbReference type="SUPFAM" id="SSF55961">
    <property type="entry name" value="Bet v1-like"/>
    <property type="match status" value="1"/>
</dbReference>
<accession>A0A8J3QK58</accession>
<dbReference type="Proteomes" id="UP000642748">
    <property type="component" value="Unassembled WGS sequence"/>
</dbReference>
<reference evidence="1" key="1">
    <citation type="submission" date="2021-01" db="EMBL/GenBank/DDBJ databases">
        <title>Whole genome shotgun sequence of Rugosimonospora africana NBRC 104875.</title>
        <authorList>
            <person name="Komaki H."/>
            <person name="Tamura T."/>
        </authorList>
    </citation>
    <scope>NUCLEOTIDE SEQUENCE</scope>
    <source>
        <strain evidence="1">NBRC 104875</strain>
    </source>
</reference>
<sequence length="177" mass="19093">MRTDTADSVTGATTEIDMEIDLPIEQVWKLISDVGLVGSCSPECVHAAWLDGAGDPPIAGARFEGRNKFPNGHTGTVECVVTEAQSPSVFEWVVLDGEREVGRPGSIWRYELRPGTRAGTTAVRHRFTHGRGMSGLRAEADADPGRADAAVRERLEQLHGYMTVTLHAMVTPAVAAR</sequence>
<evidence type="ECO:0000313" key="2">
    <source>
        <dbReference type="Proteomes" id="UP000642748"/>
    </source>
</evidence>
<dbReference type="Pfam" id="PF10604">
    <property type="entry name" value="Polyketide_cyc2"/>
    <property type="match status" value="1"/>
</dbReference>
<proteinExistence type="predicted"/>
<dbReference type="RefSeq" id="WP_203916189.1">
    <property type="nucleotide sequence ID" value="NZ_BONZ01000007.1"/>
</dbReference>
<protein>
    <recommendedName>
        <fullName evidence="3">Polyketide cyclase / dehydrase and lipid transport</fullName>
    </recommendedName>
</protein>
<dbReference type="CDD" id="cd07812">
    <property type="entry name" value="SRPBCC"/>
    <property type="match status" value="1"/>
</dbReference>
<evidence type="ECO:0000313" key="1">
    <source>
        <dbReference type="EMBL" id="GIH12464.1"/>
    </source>
</evidence>
<organism evidence="1 2">
    <name type="scientific">Rugosimonospora africana</name>
    <dbReference type="NCBI Taxonomy" id="556532"/>
    <lineage>
        <taxon>Bacteria</taxon>
        <taxon>Bacillati</taxon>
        <taxon>Actinomycetota</taxon>
        <taxon>Actinomycetes</taxon>
        <taxon>Micromonosporales</taxon>
        <taxon>Micromonosporaceae</taxon>
        <taxon>Rugosimonospora</taxon>
    </lineage>
</organism>
<evidence type="ECO:0008006" key="3">
    <source>
        <dbReference type="Google" id="ProtNLM"/>
    </source>
</evidence>
<keyword evidence="2" id="KW-1185">Reference proteome</keyword>
<dbReference type="Gene3D" id="3.30.530.20">
    <property type="match status" value="1"/>
</dbReference>
<dbReference type="InterPro" id="IPR023393">
    <property type="entry name" value="START-like_dom_sf"/>
</dbReference>
<gene>
    <name evidence="1" type="ORF">Raf01_06360</name>
</gene>
<comment type="caution">
    <text evidence="1">The sequence shown here is derived from an EMBL/GenBank/DDBJ whole genome shotgun (WGS) entry which is preliminary data.</text>
</comment>
<dbReference type="InterPro" id="IPR019587">
    <property type="entry name" value="Polyketide_cyclase/dehydratase"/>
</dbReference>
<dbReference type="EMBL" id="BONZ01000007">
    <property type="protein sequence ID" value="GIH12464.1"/>
    <property type="molecule type" value="Genomic_DNA"/>
</dbReference>
<dbReference type="AlphaFoldDB" id="A0A8J3QK58"/>